<evidence type="ECO:0000256" key="3">
    <source>
        <dbReference type="ARBA" id="ARBA00022475"/>
    </source>
</evidence>
<dbReference type="InterPro" id="IPR013210">
    <property type="entry name" value="LRR_N_plant-typ"/>
</dbReference>
<evidence type="ECO:0000256" key="4">
    <source>
        <dbReference type="ARBA" id="ARBA00022614"/>
    </source>
</evidence>
<dbReference type="Pfam" id="PF00560">
    <property type="entry name" value="LRR_1"/>
    <property type="match status" value="2"/>
</dbReference>
<feature type="domain" description="Leucine-rich repeat-containing N-terminal plant-type" evidence="12">
    <location>
        <begin position="30"/>
        <end position="69"/>
    </location>
</feature>
<keyword evidence="3" id="KW-1003">Cell membrane</keyword>
<dbReference type="Pfam" id="PF13516">
    <property type="entry name" value="LRR_6"/>
    <property type="match status" value="2"/>
</dbReference>
<dbReference type="InterPro" id="IPR003591">
    <property type="entry name" value="Leu-rich_rpt_typical-subtyp"/>
</dbReference>
<dbReference type="FunFam" id="3.80.10.10:FF:000213">
    <property type="entry name" value="Tyrosine-sulfated glycopeptide receptor 1"/>
    <property type="match status" value="1"/>
</dbReference>
<dbReference type="InterPro" id="IPR001611">
    <property type="entry name" value="Leu-rich_rpt"/>
</dbReference>
<evidence type="ECO:0000256" key="1">
    <source>
        <dbReference type="ARBA" id="ARBA00004251"/>
    </source>
</evidence>
<dbReference type="SMART" id="SM00365">
    <property type="entry name" value="LRR_SD22"/>
    <property type="match status" value="10"/>
</dbReference>
<feature type="signal peptide" evidence="11">
    <location>
        <begin position="1"/>
        <end position="27"/>
    </location>
</feature>
<evidence type="ECO:0000259" key="12">
    <source>
        <dbReference type="Pfam" id="PF08263"/>
    </source>
</evidence>
<gene>
    <name evidence="13" type="ORF">POTOM_020321</name>
</gene>
<sequence>MMMKKMGAWMLLAFFTLVGDWCGRCYGCLEEERIGLLEIKPVLGPNSSYTGDWVEYSSNCCEWSGIECDNSTGRVIRLSLQDARETQSLWDPQSLGDWVLNASLFLPFKELQSLGLGYNGLVGCSENQGFEVLSSKLRKLEVLDLSENRFNDDKSILSCFNGLSSLKSLDLSFNEVTRSGLKVLSSRLKKLENLYLRDNQCNDSIFSSITRFSSLMSLDLSFNEVTGSGWCELKNLEQLFLSANNLKGVLPPCLGNLSSLQVFDLSDNQLEGNIALSHLSHLTQLEFLLVSNNYFKVPISFGSFMNLTNLKFIACDNNELIAAPSFQPLVPKFQLRAFSASNCTPKPLKAGFPNFLQSQHDLVFVDLSHSKFVGEPFPSWLFENNRLLNRLYLRDTSFIGGPLQLPQHPTSNLQTVDMSGNNIHGKVARNICSILPRLKNFVMANNSLIGCIPPCFGNMSSLEYLDLSNNHMSCELLEHNLPTSLWFLKLSNNNFNGRLPPSVLNMTGLYILLLDGNKFVGEVPGTFSHKLSPFWLDISNNLLSGMLPRGIGNFSEYQLGGIDLSRNHFEGTIPIEYFNSSELEFLDLSENNLSGSLPLGFYTPYLRYVHLYGNRLSGPLPYAFYNLSSLVTLDLGDNNLTGPIPNWIDSLSELSIFVLKSNQFNGKLPHQLCSLRKLSILDLSENKFSGMLPSCLSNLNHMTPDEKTSVYTGEGSLDDRSWEEIFASIGERGFYLLDKILLPEISVRIVVELTTKKHFYTYEGSILRYMSALDLSCNRFTGEIPTEWGNLSWIHSLNLSQNNLTGLIPSSFFNLKQIESLDLSHNNLNGRIPAQLVELTFLAVFNVSYNNFSGRTPEMKNQFGTFDESSYKGNPLLCGPPLQNSCDKTESPSARVPNDFNGDGGFIDMYSFYASFGVCYIIVVLTIAAVLCINPHWRRRIIYIYIYIYVVGFQLQPMRLGKLENLNLSANQLNSSILSILSVLSSLKSLDLPLNKLTGSGFEVLSSKLRKLEVLDLTSNRFNNDKNILSCFNGFSSLKSLDLSDNGVTGNNSKLHSLEKIQDFISI</sequence>
<keyword evidence="8 10" id="KW-0472">Membrane</keyword>
<evidence type="ECO:0000256" key="6">
    <source>
        <dbReference type="ARBA" id="ARBA00022737"/>
    </source>
</evidence>
<keyword evidence="7 10" id="KW-1133">Transmembrane helix</keyword>
<dbReference type="PANTHER" id="PTHR48062:SF21">
    <property type="entry name" value="RECEPTOR-LIKE PROTEIN 12"/>
    <property type="match status" value="1"/>
</dbReference>
<dbReference type="AlphaFoldDB" id="A0A8X7ZS23"/>
<dbReference type="InterPro" id="IPR051502">
    <property type="entry name" value="RLP_Defense_Trigger"/>
</dbReference>
<keyword evidence="6" id="KW-0677">Repeat</keyword>
<comment type="subcellular location">
    <subcellularLocation>
        <location evidence="1">Cell membrane</location>
        <topology evidence="1">Single-pass type I membrane protein</topology>
    </subcellularLocation>
</comment>
<feature type="chain" id="PRO_5036483184" description="Leucine-rich repeat-containing N-terminal plant-type domain-containing protein" evidence="11">
    <location>
        <begin position="28"/>
        <end position="1067"/>
    </location>
</feature>
<proteinExistence type="inferred from homology"/>
<reference evidence="13" key="1">
    <citation type="journal article" date="2020" name="bioRxiv">
        <title>Hybrid origin of Populus tomentosa Carr. identified through genome sequencing and phylogenomic analysis.</title>
        <authorList>
            <person name="An X."/>
            <person name="Gao K."/>
            <person name="Chen Z."/>
            <person name="Li J."/>
            <person name="Yang X."/>
            <person name="Yang X."/>
            <person name="Zhou J."/>
            <person name="Guo T."/>
            <person name="Zhao T."/>
            <person name="Huang S."/>
            <person name="Miao D."/>
            <person name="Khan W.U."/>
            <person name="Rao P."/>
            <person name="Ye M."/>
            <person name="Lei B."/>
            <person name="Liao W."/>
            <person name="Wang J."/>
            <person name="Ji L."/>
            <person name="Li Y."/>
            <person name="Guo B."/>
            <person name="Mustafa N.S."/>
            <person name="Li S."/>
            <person name="Yun Q."/>
            <person name="Keller S.R."/>
            <person name="Mao J."/>
            <person name="Zhang R."/>
            <person name="Strauss S.H."/>
        </authorList>
    </citation>
    <scope>NUCLEOTIDE SEQUENCE</scope>
    <source>
        <strain evidence="13">GM15</strain>
        <tissue evidence="13">Leaf</tissue>
    </source>
</reference>
<keyword evidence="14" id="KW-1185">Reference proteome</keyword>
<name>A0A8X7ZS23_POPTO</name>
<feature type="transmembrane region" description="Helical" evidence="10">
    <location>
        <begin position="910"/>
        <end position="933"/>
    </location>
</feature>
<keyword evidence="4" id="KW-0433">Leucine-rich repeat</keyword>
<evidence type="ECO:0000256" key="7">
    <source>
        <dbReference type="ARBA" id="ARBA00022989"/>
    </source>
</evidence>
<dbReference type="SMART" id="SM00368">
    <property type="entry name" value="LRR_RI"/>
    <property type="match status" value="5"/>
</dbReference>
<evidence type="ECO:0000256" key="10">
    <source>
        <dbReference type="SAM" id="Phobius"/>
    </source>
</evidence>
<dbReference type="OrthoDB" id="827707at2759"/>
<dbReference type="GO" id="GO:0005886">
    <property type="term" value="C:plasma membrane"/>
    <property type="evidence" value="ECO:0007669"/>
    <property type="project" value="UniProtKB-SubCell"/>
</dbReference>
<keyword evidence="11" id="KW-0732">Signal</keyword>
<dbReference type="Pfam" id="PF08263">
    <property type="entry name" value="LRRNT_2"/>
    <property type="match status" value="1"/>
</dbReference>
<keyword evidence="5 10" id="KW-0812">Transmembrane</keyword>
<evidence type="ECO:0000256" key="8">
    <source>
        <dbReference type="ARBA" id="ARBA00023136"/>
    </source>
</evidence>
<comment type="similarity">
    <text evidence="2">Belongs to the RLP family.</text>
</comment>
<dbReference type="Proteomes" id="UP000886885">
    <property type="component" value="Chromosome 5D"/>
</dbReference>
<evidence type="ECO:0000256" key="11">
    <source>
        <dbReference type="SAM" id="SignalP"/>
    </source>
</evidence>
<dbReference type="EMBL" id="JAAWWB010000010">
    <property type="protein sequence ID" value="KAG6773067.1"/>
    <property type="molecule type" value="Genomic_DNA"/>
</dbReference>
<evidence type="ECO:0000313" key="13">
    <source>
        <dbReference type="EMBL" id="KAG6773067.1"/>
    </source>
</evidence>
<organism evidence="13 14">
    <name type="scientific">Populus tomentosa</name>
    <name type="common">Chinese white poplar</name>
    <dbReference type="NCBI Taxonomy" id="118781"/>
    <lineage>
        <taxon>Eukaryota</taxon>
        <taxon>Viridiplantae</taxon>
        <taxon>Streptophyta</taxon>
        <taxon>Embryophyta</taxon>
        <taxon>Tracheophyta</taxon>
        <taxon>Spermatophyta</taxon>
        <taxon>Magnoliopsida</taxon>
        <taxon>eudicotyledons</taxon>
        <taxon>Gunneridae</taxon>
        <taxon>Pentapetalae</taxon>
        <taxon>rosids</taxon>
        <taxon>fabids</taxon>
        <taxon>Malpighiales</taxon>
        <taxon>Salicaceae</taxon>
        <taxon>Saliceae</taxon>
        <taxon>Populus</taxon>
    </lineage>
</organism>
<accession>A0A8X7ZS23</accession>
<comment type="caution">
    <text evidence="13">The sequence shown here is derived from an EMBL/GenBank/DDBJ whole genome shotgun (WGS) entry which is preliminary data.</text>
</comment>
<keyword evidence="9" id="KW-0325">Glycoprotein</keyword>
<dbReference type="FunFam" id="3.80.10.10:FF:000095">
    <property type="entry name" value="LRR receptor-like serine/threonine-protein kinase GSO1"/>
    <property type="match status" value="1"/>
</dbReference>
<dbReference type="Pfam" id="PF13855">
    <property type="entry name" value="LRR_8"/>
    <property type="match status" value="3"/>
</dbReference>
<feature type="transmembrane region" description="Helical" evidence="10">
    <location>
        <begin position="940"/>
        <end position="956"/>
    </location>
</feature>
<dbReference type="SMART" id="SM00369">
    <property type="entry name" value="LRR_TYP"/>
    <property type="match status" value="12"/>
</dbReference>
<evidence type="ECO:0000313" key="14">
    <source>
        <dbReference type="Proteomes" id="UP000886885"/>
    </source>
</evidence>
<evidence type="ECO:0000256" key="9">
    <source>
        <dbReference type="ARBA" id="ARBA00023180"/>
    </source>
</evidence>
<evidence type="ECO:0000256" key="2">
    <source>
        <dbReference type="ARBA" id="ARBA00009592"/>
    </source>
</evidence>
<dbReference type="PANTHER" id="PTHR48062">
    <property type="entry name" value="RECEPTOR-LIKE PROTEIN 14"/>
    <property type="match status" value="1"/>
</dbReference>
<evidence type="ECO:0000256" key="5">
    <source>
        <dbReference type="ARBA" id="ARBA00022692"/>
    </source>
</evidence>
<protein>
    <recommendedName>
        <fullName evidence="12">Leucine-rich repeat-containing N-terminal plant-type domain-containing protein</fullName>
    </recommendedName>
</protein>